<evidence type="ECO:0000313" key="4">
    <source>
        <dbReference type="Proteomes" id="UP000606274"/>
    </source>
</evidence>
<organism evidence="3 4">
    <name type="scientific">Silurus meridionalis</name>
    <name type="common">Southern catfish</name>
    <name type="synonym">Silurus soldatovi meridionalis</name>
    <dbReference type="NCBI Taxonomy" id="175797"/>
    <lineage>
        <taxon>Eukaryota</taxon>
        <taxon>Metazoa</taxon>
        <taxon>Chordata</taxon>
        <taxon>Craniata</taxon>
        <taxon>Vertebrata</taxon>
        <taxon>Euteleostomi</taxon>
        <taxon>Actinopterygii</taxon>
        <taxon>Neopterygii</taxon>
        <taxon>Teleostei</taxon>
        <taxon>Ostariophysi</taxon>
        <taxon>Siluriformes</taxon>
        <taxon>Siluridae</taxon>
        <taxon>Silurus</taxon>
    </lineage>
</organism>
<feature type="compositionally biased region" description="Basic and acidic residues" evidence="1">
    <location>
        <begin position="244"/>
        <end position="258"/>
    </location>
</feature>
<reference evidence="3" key="1">
    <citation type="submission" date="2020-08" db="EMBL/GenBank/DDBJ databases">
        <title>Chromosome-level assembly of Southern catfish (Silurus meridionalis) provides insights into visual adaptation to the nocturnal and benthic lifestyles.</title>
        <authorList>
            <person name="Zhang Y."/>
            <person name="Wang D."/>
            <person name="Peng Z."/>
        </authorList>
    </citation>
    <scope>NUCLEOTIDE SEQUENCE</scope>
    <source>
        <strain evidence="3">SWU-2019-XX</strain>
        <tissue evidence="3">Muscle</tissue>
    </source>
</reference>
<feature type="chain" id="PRO_5035944227" description="Secretogranin-1" evidence="2">
    <location>
        <begin position="20"/>
        <end position="605"/>
    </location>
</feature>
<feature type="signal peptide" evidence="2">
    <location>
        <begin position="1"/>
        <end position="19"/>
    </location>
</feature>
<dbReference type="Proteomes" id="UP000606274">
    <property type="component" value="Unassembled WGS sequence"/>
</dbReference>
<feature type="compositionally biased region" description="Basic and acidic residues" evidence="1">
    <location>
        <begin position="215"/>
        <end position="229"/>
    </location>
</feature>
<protein>
    <recommendedName>
        <fullName evidence="5">Secretogranin-1</fullName>
    </recommendedName>
</protein>
<feature type="region of interest" description="Disordered" evidence="1">
    <location>
        <begin position="477"/>
        <end position="503"/>
    </location>
</feature>
<gene>
    <name evidence="3" type="ORF">HF521_012130</name>
</gene>
<feature type="compositionally biased region" description="Basic and acidic residues" evidence="1">
    <location>
        <begin position="188"/>
        <end position="200"/>
    </location>
</feature>
<comment type="caution">
    <text evidence="3">The sequence shown here is derived from an EMBL/GenBank/DDBJ whole genome shotgun (WGS) entry which is preliminary data.</text>
</comment>
<feature type="region of interest" description="Disordered" evidence="1">
    <location>
        <begin position="380"/>
        <end position="422"/>
    </location>
</feature>
<evidence type="ECO:0000256" key="1">
    <source>
        <dbReference type="SAM" id="MobiDB-lite"/>
    </source>
</evidence>
<feature type="compositionally biased region" description="Basic and acidic residues" evidence="1">
    <location>
        <begin position="399"/>
        <end position="422"/>
    </location>
</feature>
<keyword evidence="2" id="KW-0732">Signal</keyword>
<feature type="region of interest" description="Disordered" evidence="1">
    <location>
        <begin position="129"/>
        <end position="261"/>
    </location>
</feature>
<name>A0A8T0AI19_SILME</name>
<evidence type="ECO:0000256" key="2">
    <source>
        <dbReference type="SAM" id="SignalP"/>
    </source>
</evidence>
<evidence type="ECO:0008006" key="5">
    <source>
        <dbReference type="Google" id="ProtNLM"/>
    </source>
</evidence>
<sequence>MKLLFLFVATLSIFGESKSSPLGQDGRKEDMLIQCLVKVLTKVVSKPDGTSWQPECKDILQKQGSSQTQLAKTNEEELLPVEQDEKREFNARAQEIINELLKAHEEKHEDIYEERSQEEFPNYIKRHLLTSKEKREDPDNERSQEEFPQKRHSLLYTKEKRWDEDEERSQEDFPTYEQKRHLFLNSNEKQDDPDYDRSQEDFPTYEQKRHIFFTSKEKRDDPDYDRSQEDFPTYEQKRHIFFTSKEKRDDPDYDRSQEDFPTYEQKRHIFFTSKEKRDDPDYDRSQEDFPIYEQKRHIFFTSKEKRDDPDYDRSQEEFPSYVYKRYHDKNRGTEKQIWKPHKYHYNQYHDSSNEDIGWLNFQEKRFKAESAKQYWDPVQQYHHKKQHKHDEPSNEEMESEKRVSWTRGTEEGSKDGEAREKRIWKPNYNNHIMNLFHKQGKFENENDANLQHFETSTRRSPEEEEEQLIAQELNENKHYNDNQEEQKRHHSDAEEKKQEEKSELRELIKKINEPEEHLLKANEVYDKRNPWINRGYHHPAWYKRNAEVNGDLEELANALRYKLALLSEKQSTEGDKAFPHQRALTPDKLKELEKLASAEQRAQMN</sequence>
<dbReference type="AlphaFoldDB" id="A0A8T0AI19"/>
<dbReference type="EMBL" id="JABFDY010000023">
    <property type="protein sequence ID" value="KAF7690326.1"/>
    <property type="molecule type" value="Genomic_DNA"/>
</dbReference>
<proteinExistence type="predicted"/>
<keyword evidence="4" id="KW-1185">Reference proteome</keyword>
<feature type="compositionally biased region" description="Basic and acidic residues" evidence="1">
    <location>
        <begin position="130"/>
        <end position="149"/>
    </location>
</feature>
<dbReference type="OrthoDB" id="9907623at2759"/>
<evidence type="ECO:0000313" key="3">
    <source>
        <dbReference type="EMBL" id="KAF7690326.1"/>
    </source>
</evidence>
<accession>A0A8T0AI19</accession>